<protein>
    <submittedName>
        <fullName evidence="1">Uncharacterized protein</fullName>
    </submittedName>
</protein>
<comment type="caution">
    <text evidence="1">The sequence shown here is derived from an EMBL/GenBank/DDBJ whole genome shotgun (WGS) entry which is preliminary data.</text>
</comment>
<keyword evidence="2" id="KW-1185">Reference proteome</keyword>
<reference evidence="1 2" key="1">
    <citation type="journal article" date="2017" name="Nat. Commun.">
        <title>Genome assembly with in vitro proximity ligation data and whole-genome triplication in lettuce.</title>
        <authorList>
            <person name="Reyes-Chin-Wo S."/>
            <person name="Wang Z."/>
            <person name="Yang X."/>
            <person name="Kozik A."/>
            <person name="Arikit S."/>
            <person name="Song C."/>
            <person name="Xia L."/>
            <person name="Froenicke L."/>
            <person name="Lavelle D.O."/>
            <person name="Truco M.J."/>
            <person name="Xia R."/>
            <person name="Zhu S."/>
            <person name="Xu C."/>
            <person name="Xu H."/>
            <person name="Xu X."/>
            <person name="Cox K."/>
            <person name="Korf I."/>
            <person name="Meyers B.C."/>
            <person name="Michelmore R.W."/>
        </authorList>
    </citation>
    <scope>NUCLEOTIDE SEQUENCE [LARGE SCALE GENOMIC DNA]</scope>
    <source>
        <strain evidence="2">cv. Salinas</strain>
        <tissue evidence="1">Seedlings</tissue>
    </source>
</reference>
<dbReference type="InterPro" id="IPR055298">
    <property type="entry name" value="AtLOH3-like"/>
</dbReference>
<dbReference type="PANTHER" id="PTHR11697">
    <property type="entry name" value="GENERAL TRANSCRIPTION FACTOR 2-RELATED ZINC FINGER PROTEIN"/>
    <property type="match status" value="1"/>
</dbReference>
<dbReference type="EMBL" id="NBSK02000002">
    <property type="protein sequence ID" value="KAJ0222826.1"/>
    <property type="molecule type" value="Genomic_DNA"/>
</dbReference>
<sequence>MFSPTCEVLLKIIKDGTGPIKGDADLTYESITTFEFIFVLHLEQEIMEITDLLCKALQRQSQDICNALRLVASTKLLLQKMKDERWDGFLSLVMSFCQERNIDIPDMTSPYFTRGT</sequence>
<gene>
    <name evidence="1" type="ORF">LSAT_V11C200051280</name>
</gene>
<evidence type="ECO:0000313" key="1">
    <source>
        <dbReference type="EMBL" id="KAJ0222826.1"/>
    </source>
</evidence>
<name>A0A9R1WCR7_LACSA</name>
<dbReference type="AlphaFoldDB" id="A0A9R1WCR7"/>
<dbReference type="Proteomes" id="UP000235145">
    <property type="component" value="Unassembled WGS sequence"/>
</dbReference>
<accession>A0A9R1WCR7</accession>
<proteinExistence type="predicted"/>
<evidence type="ECO:0000313" key="2">
    <source>
        <dbReference type="Proteomes" id="UP000235145"/>
    </source>
</evidence>
<dbReference type="PANTHER" id="PTHR11697:SF231">
    <property type="entry name" value="TTF-TYPE DOMAIN-CONTAINING PROTEIN"/>
    <property type="match status" value="1"/>
</dbReference>
<organism evidence="1 2">
    <name type="scientific">Lactuca sativa</name>
    <name type="common">Garden lettuce</name>
    <dbReference type="NCBI Taxonomy" id="4236"/>
    <lineage>
        <taxon>Eukaryota</taxon>
        <taxon>Viridiplantae</taxon>
        <taxon>Streptophyta</taxon>
        <taxon>Embryophyta</taxon>
        <taxon>Tracheophyta</taxon>
        <taxon>Spermatophyta</taxon>
        <taxon>Magnoliopsida</taxon>
        <taxon>eudicotyledons</taxon>
        <taxon>Gunneridae</taxon>
        <taxon>Pentapetalae</taxon>
        <taxon>asterids</taxon>
        <taxon>campanulids</taxon>
        <taxon>Asterales</taxon>
        <taxon>Asteraceae</taxon>
        <taxon>Cichorioideae</taxon>
        <taxon>Cichorieae</taxon>
        <taxon>Lactucinae</taxon>
        <taxon>Lactuca</taxon>
    </lineage>
</organism>